<keyword evidence="1" id="KW-1133">Transmembrane helix</keyword>
<dbReference type="Gene3D" id="3.30.70.270">
    <property type="match status" value="1"/>
</dbReference>
<protein>
    <submittedName>
        <fullName evidence="3">Diguanylate cyclase</fullName>
        <ecNumber evidence="3">2.7.7.65</ecNumber>
    </submittedName>
</protein>
<feature type="transmembrane region" description="Helical" evidence="1">
    <location>
        <begin position="296"/>
        <end position="314"/>
    </location>
</feature>
<feature type="transmembrane region" description="Helical" evidence="1">
    <location>
        <begin position="136"/>
        <end position="158"/>
    </location>
</feature>
<dbReference type="PANTHER" id="PTHR46663:SF2">
    <property type="entry name" value="GGDEF DOMAIN-CONTAINING PROTEIN"/>
    <property type="match status" value="1"/>
</dbReference>
<dbReference type="InterPro" id="IPR052163">
    <property type="entry name" value="DGC-Regulatory_Protein"/>
</dbReference>
<sequence>MTSARTDGARWWPVVVIGVVGVAIAVVASGRLQPPAVWLVADAIGLVAAVAAGTAFAITAFRRPGRQLWRLTMAVAVLGWATGQAIWTWHRVIDLRPMTFPDIENIFFFMLPVGVLAAFVHIARTERSGRRGYDRAAPLPVLVLDCLIIIGGLAALLWETTYGATTHTATTSPGHEALTMFYTITDLVLILLAMLVAITLHSLWQERLAWIIGGLLAIACSDAGYAYMISAGIPAPPATDAGYMLGPALLFIGATVPERSGRQRRTPALLSLPYLPLAAVCGIVLLHAGACRPAEIYFLVGIVILVVVRQLLTLRELYDAHDRLSHQATHDPLTGVGNRALLTDRLTAAQAMPRARALLYCDINEFKAINDEHGHPAGDELLRITAQRLLDVVRATDTVARIGGDEFVVLLDPAPTEHRPLIDRIAHRLAQPVPLRTGAVRITVSIGYHPLPPDTDPEQALAHADAAMYRAKRDDTG</sequence>
<feature type="domain" description="GGDEF" evidence="2">
    <location>
        <begin position="354"/>
        <end position="477"/>
    </location>
</feature>
<accession>A0ABV4CDK5</accession>
<dbReference type="SMART" id="SM00267">
    <property type="entry name" value="GGDEF"/>
    <property type="match status" value="1"/>
</dbReference>
<feature type="transmembrane region" description="Helical" evidence="1">
    <location>
        <begin position="36"/>
        <end position="61"/>
    </location>
</feature>
<dbReference type="NCBIfam" id="TIGR00254">
    <property type="entry name" value="GGDEF"/>
    <property type="match status" value="1"/>
</dbReference>
<dbReference type="PROSITE" id="PS50887">
    <property type="entry name" value="GGDEF"/>
    <property type="match status" value="1"/>
</dbReference>
<dbReference type="Pfam" id="PF00990">
    <property type="entry name" value="GGDEF"/>
    <property type="match status" value="1"/>
</dbReference>
<reference evidence="3 4" key="1">
    <citation type="submission" date="2024-08" db="EMBL/GenBank/DDBJ databases">
        <title>Genome mining of Saccharopolyspora cebuensis PGLac3 from Nigerian medicinal plant.</title>
        <authorList>
            <person name="Ezeobiora C.E."/>
            <person name="Igbokwe N.H."/>
            <person name="Amin D.H."/>
            <person name="Mendie U.E."/>
        </authorList>
    </citation>
    <scope>NUCLEOTIDE SEQUENCE [LARGE SCALE GENOMIC DNA]</scope>
    <source>
        <strain evidence="3 4">PGLac3</strain>
    </source>
</reference>
<name>A0ABV4CDK5_9PSEU</name>
<evidence type="ECO:0000256" key="1">
    <source>
        <dbReference type="SAM" id="Phobius"/>
    </source>
</evidence>
<feature type="transmembrane region" description="Helical" evidence="1">
    <location>
        <begin position="269"/>
        <end position="290"/>
    </location>
</feature>
<gene>
    <name evidence="3" type="ORF">AB8O55_07220</name>
</gene>
<keyword evidence="3" id="KW-0808">Transferase</keyword>
<dbReference type="Proteomes" id="UP001564626">
    <property type="component" value="Unassembled WGS sequence"/>
</dbReference>
<dbReference type="SUPFAM" id="SSF55073">
    <property type="entry name" value="Nucleotide cyclase"/>
    <property type="match status" value="1"/>
</dbReference>
<organism evidence="3 4">
    <name type="scientific">Saccharopolyspora cebuensis</name>
    <dbReference type="NCBI Taxonomy" id="418759"/>
    <lineage>
        <taxon>Bacteria</taxon>
        <taxon>Bacillati</taxon>
        <taxon>Actinomycetota</taxon>
        <taxon>Actinomycetes</taxon>
        <taxon>Pseudonocardiales</taxon>
        <taxon>Pseudonocardiaceae</taxon>
        <taxon>Saccharopolyspora</taxon>
    </lineage>
</organism>
<feature type="transmembrane region" description="Helical" evidence="1">
    <location>
        <begin position="106"/>
        <end position="124"/>
    </location>
</feature>
<dbReference type="InterPro" id="IPR000160">
    <property type="entry name" value="GGDEF_dom"/>
</dbReference>
<dbReference type="EMBL" id="JBGEHV010000009">
    <property type="protein sequence ID" value="MEY8039184.1"/>
    <property type="molecule type" value="Genomic_DNA"/>
</dbReference>
<feature type="transmembrane region" description="Helical" evidence="1">
    <location>
        <begin position="68"/>
        <end position="86"/>
    </location>
</feature>
<feature type="transmembrane region" description="Helical" evidence="1">
    <location>
        <begin position="178"/>
        <end position="201"/>
    </location>
</feature>
<feature type="transmembrane region" description="Helical" evidence="1">
    <location>
        <begin position="12"/>
        <end position="30"/>
    </location>
</feature>
<dbReference type="RefSeq" id="WP_345364676.1">
    <property type="nucleotide sequence ID" value="NZ_BAABII010000012.1"/>
</dbReference>
<dbReference type="CDD" id="cd01949">
    <property type="entry name" value="GGDEF"/>
    <property type="match status" value="1"/>
</dbReference>
<dbReference type="InterPro" id="IPR029787">
    <property type="entry name" value="Nucleotide_cyclase"/>
</dbReference>
<feature type="transmembrane region" description="Helical" evidence="1">
    <location>
        <begin position="208"/>
        <end position="229"/>
    </location>
</feature>
<keyword evidence="4" id="KW-1185">Reference proteome</keyword>
<evidence type="ECO:0000259" key="2">
    <source>
        <dbReference type="PROSITE" id="PS50887"/>
    </source>
</evidence>
<comment type="caution">
    <text evidence="3">The sequence shown here is derived from an EMBL/GenBank/DDBJ whole genome shotgun (WGS) entry which is preliminary data.</text>
</comment>
<evidence type="ECO:0000313" key="3">
    <source>
        <dbReference type="EMBL" id="MEY8039184.1"/>
    </source>
</evidence>
<dbReference type="EC" id="2.7.7.65" evidence="3"/>
<evidence type="ECO:0000313" key="4">
    <source>
        <dbReference type="Proteomes" id="UP001564626"/>
    </source>
</evidence>
<keyword evidence="3" id="KW-0548">Nucleotidyltransferase</keyword>
<keyword evidence="1" id="KW-0472">Membrane</keyword>
<dbReference type="PANTHER" id="PTHR46663">
    <property type="entry name" value="DIGUANYLATE CYCLASE DGCT-RELATED"/>
    <property type="match status" value="1"/>
</dbReference>
<proteinExistence type="predicted"/>
<dbReference type="InterPro" id="IPR043128">
    <property type="entry name" value="Rev_trsase/Diguanyl_cyclase"/>
</dbReference>
<feature type="transmembrane region" description="Helical" evidence="1">
    <location>
        <begin position="241"/>
        <end position="257"/>
    </location>
</feature>
<keyword evidence="1" id="KW-0812">Transmembrane</keyword>
<dbReference type="GO" id="GO:0052621">
    <property type="term" value="F:diguanylate cyclase activity"/>
    <property type="evidence" value="ECO:0007669"/>
    <property type="project" value="UniProtKB-EC"/>
</dbReference>